<dbReference type="PANTHER" id="PTHR21621:SF0">
    <property type="entry name" value="BETA-CITRYLGLUTAMATE SYNTHASE B-RELATED"/>
    <property type="match status" value="1"/>
</dbReference>
<dbReference type="SUPFAM" id="SSF56059">
    <property type="entry name" value="Glutathione synthetase ATP-binding domain-like"/>
    <property type="match status" value="1"/>
</dbReference>
<name>A0ABM7X3Q7_9BACT</name>
<reference evidence="13" key="1">
    <citation type="journal article" date="2022" name="Int. J. Syst. Evol. Microbiol.">
        <title>Anaeromyxobacter oryzae sp. nov., Anaeromyxobacter diazotrophicus sp. nov. and Anaeromyxobacter paludicola sp. nov., isolated from paddy soils.</title>
        <authorList>
            <person name="Itoh H."/>
            <person name="Xu Z."/>
            <person name="Mise K."/>
            <person name="Masuda Y."/>
            <person name="Ushijima N."/>
            <person name="Hayakawa C."/>
            <person name="Shiratori Y."/>
            <person name="Senoo K."/>
        </authorList>
    </citation>
    <scope>NUCLEOTIDE SEQUENCE [LARGE SCALE GENOMIC DNA]</scope>
    <source>
        <strain evidence="13">Red232</strain>
    </source>
</reference>
<keyword evidence="8" id="KW-0648">Protein biosynthesis</keyword>
<dbReference type="InterPro" id="IPR004666">
    <property type="entry name" value="Rp_bS6_RimK/Lys_biosynth_LsyX"/>
</dbReference>
<gene>
    <name evidence="12" type="primary">rimK</name>
    <name evidence="12" type="ORF">AMOR_54290</name>
</gene>
<dbReference type="PROSITE" id="PS50975">
    <property type="entry name" value="ATP_GRASP"/>
    <property type="match status" value="1"/>
</dbReference>
<evidence type="ECO:0000313" key="12">
    <source>
        <dbReference type="EMBL" id="BDG06433.1"/>
    </source>
</evidence>
<keyword evidence="4" id="KW-0479">Metal-binding</keyword>
<evidence type="ECO:0000256" key="8">
    <source>
        <dbReference type="ARBA" id="ARBA00022917"/>
    </source>
</evidence>
<keyword evidence="9" id="KW-0464">Manganese</keyword>
<dbReference type="InterPro" id="IPR011761">
    <property type="entry name" value="ATP-grasp"/>
</dbReference>
<evidence type="ECO:0000256" key="5">
    <source>
        <dbReference type="ARBA" id="ARBA00022741"/>
    </source>
</evidence>
<accession>A0ABM7X3Q7</accession>
<dbReference type="Gene3D" id="3.40.50.20">
    <property type="match status" value="1"/>
</dbReference>
<keyword evidence="5 10" id="KW-0547">Nucleotide-binding</keyword>
<evidence type="ECO:0000259" key="11">
    <source>
        <dbReference type="PROSITE" id="PS50975"/>
    </source>
</evidence>
<keyword evidence="6 10" id="KW-0067">ATP-binding</keyword>
<evidence type="ECO:0000256" key="6">
    <source>
        <dbReference type="ARBA" id="ARBA00022840"/>
    </source>
</evidence>
<evidence type="ECO:0000256" key="4">
    <source>
        <dbReference type="ARBA" id="ARBA00022723"/>
    </source>
</evidence>
<dbReference type="RefSeq" id="WP_248356323.1">
    <property type="nucleotide sequence ID" value="NZ_AP025591.1"/>
</dbReference>
<comment type="cofactor">
    <cofactor evidence="2">
        <name>Mg(2+)</name>
        <dbReference type="ChEBI" id="CHEBI:18420"/>
    </cofactor>
</comment>
<comment type="cofactor">
    <cofactor evidence="1">
        <name>Mn(2+)</name>
        <dbReference type="ChEBI" id="CHEBI:29035"/>
    </cofactor>
</comment>
<dbReference type="EMBL" id="AP025591">
    <property type="protein sequence ID" value="BDG06433.1"/>
    <property type="molecule type" value="Genomic_DNA"/>
</dbReference>
<dbReference type="NCBIfam" id="TIGR00768">
    <property type="entry name" value="rimK_fam"/>
    <property type="match status" value="1"/>
</dbReference>
<evidence type="ECO:0000256" key="3">
    <source>
        <dbReference type="ARBA" id="ARBA00022598"/>
    </source>
</evidence>
<organism evidence="12 13">
    <name type="scientific">Anaeromyxobacter oryzae</name>
    <dbReference type="NCBI Taxonomy" id="2918170"/>
    <lineage>
        <taxon>Bacteria</taxon>
        <taxon>Pseudomonadati</taxon>
        <taxon>Myxococcota</taxon>
        <taxon>Myxococcia</taxon>
        <taxon>Myxococcales</taxon>
        <taxon>Cystobacterineae</taxon>
        <taxon>Anaeromyxobacteraceae</taxon>
        <taxon>Anaeromyxobacter</taxon>
    </lineage>
</organism>
<evidence type="ECO:0000256" key="7">
    <source>
        <dbReference type="ARBA" id="ARBA00022842"/>
    </source>
</evidence>
<dbReference type="Gene3D" id="3.30.1490.20">
    <property type="entry name" value="ATP-grasp fold, A domain"/>
    <property type="match status" value="1"/>
</dbReference>
<dbReference type="Gene3D" id="3.30.470.20">
    <property type="entry name" value="ATP-grasp fold, B domain"/>
    <property type="match status" value="1"/>
</dbReference>
<dbReference type="InterPro" id="IPR013815">
    <property type="entry name" value="ATP_grasp_subdomain_1"/>
</dbReference>
<dbReference type="Pfam" id="PF18030">
    <property type="entry name" value="Rimk_N"/>
    <property type="match status" value="1"/>
</dbReference>
<keyword evidence="13" id="KW-1185">Reference proteome</keyword>
<dbReference type="InterPro" id="IPR013651">
    <property type="entry name" value="ATP-grasp_RimK-type"/>
</dbReference>
<proteinExistence type="predicted"/>
<keyword evidence="7" id="KW-0460">Magnesium</keyword>
<keyword evidence="3 12" id="KW-0436">Ligase</keyword>
<dbReference type="GO" id="GO:0016874">
    <property type="term" value="F:ligase activity"/>
    <property type="evidence" value="ECO:0007669"/>
    <property type="project" value="UniProtKB-KW"/>
</dbReference>
<dbReference type="Proteomes" id="UP001162891">
    <property type="component" value="Chromosome"/>
</dbReference>
<evidence type="ECO:0000256" key="9">
    <source>
        <dbReference type="ARBA" id="ARBA00023211"/>
    </source>
</evidence>
<evidence type="ECO:0000313" key="13">
    <source>
        <dbReference type="Proteomes" id="UP001162891"/>
    </source>
</evidence>
<feature type="domain" description="ATP-grasp" evidence="11">
    <location>
        <begin position="104"/>
        <end position="287"/>
    </location>
</feature>
<evidence type="ECO:0000256" key="10">
    <source>
        <dbReference type="PROSITE-ProRule" id="PRU00409"/>
    </source>
</evidence>
<evidence type="ECO:0000256" key="1">
    <source>
        <dbReference type="ARBA" id="ARBA00001936"/>
    </source>
</evidence>
<dbReference type="Pfam" id="PF08443">
    <property type="entry name" value="RimK"/>
    <property type="match status" value="1"/>
</dbReference>
<dbReference type="InterPro" id="IPR041107">
    <property type="entry name" value="Rimk_N"/>
</dbReference>
<protein>
    <submittedName>
        <fullName evidence="12">Alpha-L-glutamate ligase</fullName>
    </submittedName>
</protein>
<dbReference type="PANTHER" id="PTHR21621">
    <property type="entry name" value="RIBOSOMAL PROTEIN S6 MODIFICATION PROTEIN"/>
    <property type="match status" value="1"/>
</dbReference>
<evidence type="ECO:0000256" key="2">
    <source>
        <dbReference type="ARBA" id="ARBA00001946"/>
    </source>
</evidence>
<sequence length="313" mass="33536">MNLTVLSRSSEIYTTRRLVEAAEARGLVARVVDPLEVEMGLGDDAPAVYWRRRRFPRADVVVPRIGLSIHQYGLAVVNQLELIGVPVLNGAYGIAASRNKMRSLQMLSAAGIRVPRTVMASDPSGLKEMVRLVGGVPVLVKLLSTSEKSGVMICESLQSLEAALEAILGLGQNIVVQQYLKGAKGRDLRVLVVGGEVVAAMRRSAPLGRFSRNLRRGARFERIELPPAYARAAIEAARVLQLEVCAVDMLDVKGVPRVFEVNSSPSIKEAETACGVDAAGRIVDRAISLAEIRAPAARRRARNGAAAAGGRAS</sequence>